<accession>A0ABW1EEY3</accession>
<dbReference type="InterPro" id="IPR057326">
    <property type="entry name" value="KR_dom"/>
</dbReference>
<dbReference type="RefSeq" id="WP_263336845.1">
    <property type="nucleotide sequence ID" value="NZ_JAGSYH010000003.1"/>
</dbReference>
<keyword evidence="4" id="KW-0443">Lipid metabolism</keyword>
<dbReference type="InterPro" id="IPR036291">
    <property type="entry name" value="NAD(P)-bd_dom_sf"/>
</dbReference>
<evidence type="ECO:0000256" key="3">
    <source>
        <dbReference type="RuleBase" id="RU000363"/>
    </source>
</evidence>
<keyword evidence="2 4" id="KW-0560">Oxidoreductase</keyword>
<dbReference type="InterPro" id="IPR020904">
    <property type="entry name" value="Sc_DH/Rdtase_CS"/>
</dbReference>
<evidence type="ECO:0000256" key="1">
    <source>
        <dbReference type="ARBA" id="ARBA00006484"/>
    </source>
</evidence>
<proteinExistence type="inferred from homology"/>
<organism evidence="6 7">
    <name type="scientific">Acidicapsa dinghuensis</name>
    <dbReference type="NCBI Taxonomy" id="2218256"/>
    <lineage>
        <taxon>Bacteria</taxon>
        <taxon>Pseudomonadati</taxon>
        <taxon>Acidobacteriota</taxon>
        <taxon>Terriglobia</taxon>
        <taxon>Terriglobales</taxon>
        <taxon>Acidobacteriaceae</taxon>
        <taxon>Acidicapsa</taxon>
    </lineage>
</organism>
<evidence type="ECO:0000256" key="2">
    <source>
        <dbReference type="ARBA" id="ARBA00023002"/>
    </source>
</evidence>
<evidence type="ECO:0000313" key="6">
    <source>
        <dbReference type="EMBL" id="MFC5862856.1"/>
    </source>
</evidence>
<comment type="catalytic activity">
    <reaction evidence="4">
        <text>a (3R)-hydroxyacyl-[ACP] + NADP(+) = a 3-oxoacyl-[ACP] + NADPH + H(+)</text>
        <dbReference type="Rhea" id="RHEA:17397"/>
        <dbReference type="Rhea" id="RHEA-COMP:9916"/>
        <dbReference type="Rhea" id="RHEA-COMP:9945"/>
        <dbReference type="ChEBI" id="CHEBI:15378"/>
        <dbReference type="ChEBI" id="CHEBI:57783"/>
        <dbReference type="ChEBI" id="CHEBI:58349"/>
        <dbReference type="ChEBI" id="CHEBI:78776"/>
        <dbReference type="ChEBI" id="CHEBI:78827"/>
        <dbReference type="EC" id="1.1.1.100"/>
    </reaction>
</comment>
<dbReference type="PANTHER" id="PTHR42879">
    <property type="entry name" value="3-OXOACYL-(ACYL-CARRIER-PROTEIN) REDUCTASE"/>
    <property type="match status" value="1"/>
</dbReference>
<comment type="pathway">
    <text evidence="4">Lipid metabolism; fatty acid biosynthesis.</text>
</comment>
<dbReference type="PIRSF" id="PIRSF000126">
    <property type="entry name" value="11-beta-HSD1"/>
    <property type="match status" value="1"/>
</dbReference>
<dbReference type="SUPFAM" id="SSF51735">
    <property type="entry name" value="NAD(P)-binding Rossmann-fold domains"/>
    <property type="match status" value="1"/>
</dbReference>
<comment type="caution">
    <text evidence="6">The sequence shown here is derived from an EMBL/GenBank/DDBJ whole genome shotgun (WGS) entry which is preliminary data.</text>
</comment>
<dbReference type="NCBIfam" id="NF005559">
    <property type="entry name" value="PRK07231.1"/>
    <property type="match status" value="1"/>
</dbReference>
<dbReference type="PANTHER" id="PTHR42879:SF2">
    <property type="entry name" value="3-OXOACYL-[ACYL-CARRIER-PROTEIN] REDUCTASE FABG"/>
    <property type="match status" value="1"/>
</dbReference>
<dbReference type="Gene3D" id="3.40.50.720">
    <property type="entry name" value="NAD(P)-binding Rossmann-like Domain"/>
    <property type="match status" value="1"/>
</dbReference>
<dbReference type="SMART" id="SM00822">
    <property type="entry name" value="PKS_KR"/>
    <property type="match status" value="1"/>
</dbReference>
<dbReference type="InterPro" id="IPR002347">
    <property type="entry name" value="SDR_fam"/>
</dbReference>
<dbReference type="Proteomes" id="UP001596091">
    <property type="component" value="Unassembled WGS sequence"/>
</dbReference>
<dbReference type="InterPro" id="IPR050259">
    <property type="entry name" value="SDR"/>
</dbReference>
<keyword evidence="7" id="KW-1185">Reference proteome</keyword>
<dbReference type="CDD" id="cd05333">
    <property type="entry name" value="BKR_SDR_c"/>
    <property type="match status" value="1"/>
</dbReference>
<dbReference type="InterPro" id="IPR011284">
    <property type="entry name" value="3oxo_ACP_reduc"/>
</dbReference>
<keyword evidence="4" id="KW-0275">Fatty acid biosynthesis</keyword>
<comment type="function">
    <text evidence="4">Catalyzes the NADPH-dependent reduction of beta-ketoacyl-ACP substrates to beta-hydroxyacyl-ACP products, the first reductive step in the elongation cycle of fatty acid biosynthesis.</text>
</comment>
<name>A0ABW1EEY3_9BACT</name>
<dbReference type="GO" id="GO:0004316">
    <property type="term" value="F:3-oxoacyl-[acyl-carrier-protein] reductase (NADPH) activity"/>
    <property type="evidence" value="ECO:0007669"/>
    <property type="project" value="UniProtKB-EC"/>
</dbReference>
<evidence type="ECO:0000259" key="5">
    <source>
        <dbReference type="SMART" id="SM00822"/>
    </source>
</evidence>
<dbReference type="PRINTS" id="PR00081">
    <property type="entry name" value="GDHRDH"/>
</dbReference>
<sequence>MSGLNGRIALVTGASQGIGRACALALAKEGATVALAARNEAKLAEVQAEIETAGGKAAAFALDVASEESITAGAKAVEEKFGKVEILVNNAGITRDVLAMRMKRADWDDVIQTNLTGAFLLTQAVLRGMMKNRWGRIINISSVVGRTGQAGQANYAASKAGMIGMTRSLARELASRGITVNAVAPGYIETAMTSALNEEQTKAMLATIPAGRAGTDTEIAHAVLYLASEGAAYVTGHVLDVNGGMFMG</sequence>
<comment type="subunit">
    <text evidence="4">Homotetramer.</text>
</comment>
<dbReference type="NCBIfam" id="NF009466">
    <property type="entry name" value="PRK12826.1-2"/>
    <property type="match status" value="1"/>
</dbReference>
<dbReference type="Pfam" id="PF00106">
    <property type="entry name" value="adh_short"/>
    <property type="match status" value="1"/>
</dbReference>
<evidence type="ECO:0000313" key="7">
    <source>
        <dbReference type="Proteomes" id="UP001596091"/>
    </source>
</evidence>
<dbReference type="EMBL" id="JBHSPH010000002">
    <property type="protein sequence ID" value="MFC5862856.1"/>
    <property type="molecule type" value="Genomic_DNA"/>
</dbReference>
<keyword evidence="4" id="KW-0444">Lipid biosynthesis</keyword>
<keyword evidence="4" id="KW-0276">Fatty acid metabolism</keyword>
<dbReference type="PROSITE" id="PS00061">
    <property type="entry name" value="ADH_SHORT"/>
    <property type="match status" value="1"/>
</dbReference>
<dbReference type="PRINTS" id="PR00080">
    <property type="entry name" value="SDRFAMILY"/>
</dbReference>
<feature type="domain" description="Ketoreductase" evidence="5">
    <location>
        <begin position="7"/>
        <end position="186"/>
    </location>
</feature>
<dbReference type="NCBIfam" id="TIGR01830">
    <property type="entry name" value="3oxo_ACP_reduc"/>
    <property type="match status" value="1"/>
</dbReference>
<protein>
    <recommendedName>
        <fullName evidence="4">3-oxoacyl-[acyl-carrier-protein] reductase</fullName>
        <ecNumber evidence="4">1.1.1.100</ecNumber>
    </recommendedName>
</protein>
<dbReference type="EC" id="1.1.1.100" evidence="4"/>
<keyword evidence="4" id="KW-0521">NADP</keyword>
<gene>
    <name evidence="6" type="primary">fabG</name>
    <name evidence="6" type="ORF">ACFPT7_11180</name>
</gene>
<evidence type="ECO:0000256" key="4">
    <source>
        <dbReference type="RuleBase" id="RU366074"/>
    </source>
</evidence>
<comment type="similarity">
    <text evidence="1 3">Belongs to the short-chain dehydrogenases/reductases (SDR) family.</text>
</comment>
<reference evidence="7" key="1">
    <citation type="journal article" date="2019" name="Int. J. Syst. Evol. Microbiol.">
        <title>The Global Catalogue of Microorganisms (GCM) 10K type strain sequencing project: providing services to taxonomists for standard genome sequencing and annotation.</title>
        <authorList>
            <consortium name="The Broad Institute Genomics Platform"/>
            <consortium name="The Broad Institute Genome Sequencing Center for Infectious Disease"/>
            <person name="Wu L."/>
            <person name="Ma J."/>
        </authorList>
    </citation>
    <scope>NUCLEOTIDE SEQUENCE [LARGE SCALE GENOMIC DNA]</scope>
    <source>
        <strain evidence="7">JCM 4087</strain>
    </source>
</reference>